<accession>A0A8J5I249</accession>
<keyword evidence="3" id="KW-0378">Hydrolase</keyword>
<gene>
    <name evidence="5" type="ORF">ZIOFF_016017</name>
</gene>
<organism evidence="5 6">
    <name type="scientific">Zingiber officinale</name>
    <name type="common">Ginger</name>
    <name type="synonym">Amomum zingiber</name>
    <dbReference type="NCBI Taxonomy" id="94328"/>
    <lineage>
        <taxon>Eukaryota</taxon>
        <taxon>Viridiplantae</taxon>
        <taxon>Streptophyta</taxon>
        <taxon>Embryophyta</taxon>
        <taxon>Tracheophyta</taxon>
        <taxon>Spermatophyta</taxon>
        <taxon>Magnoliopsida</taxon>
        <taxon>Liliopsida</taxon>
        <taxon>Zingiberales</taxon>
        <taxon>Zingiberaceae</taxon>
        <taxon>Zingiber</taxon>
    </lineage>
</organism>
<dbReference type="PIRSF" id="PIRSF031051">
    <property type="entry name" value="PyrdxlP_Pase_PHOSPHO2"/>
    <property type="match status" value="1"/>
</dbReference>
<evidence type="ECO:0000256" key="4">
    <source>
        <dbReference type="ARBA" id="ARBA00022842"/>
    </source>
</evidence>
<keyword evidence="4" id="KW-0460">Magnesium</keyword>
<keyword evidence="6" id="KW-1185">Reference proteome</keyword>
<reference evidence="5 6" key="1">
    <citation type="submission" date="2020-08" db="EMBL/GenBank/DDBJ databases">
        <title>Plant Genome Project.</title>
        <authorList>
            <person name="Zhang R.-G."/>
        </authorList>
    </citation>
    <scope>NUCLEOTIDE SEQUENCE [LARGE SCALE GENOMIC DNA]</scope>
    <source>
        <tissue evidence="5">Rhizome</tissue>
    </source>
</reference>
<dbReference type="EMBL" id="JACMSC010000004">
    <property type="protein sequence ID" value="KAG6526042.1"/>
    <property type="molecule type" value="Genomic_DNA"/>
</dbReference>
<dbReference type="Pfam" id="PF06888">
    <property type="entry name" value="Put_Phosphatase"/>
    <property type="match status" value="1"/>
</dbReference>
<evidence type="ECO:0000256" key="2">
    <source>
        <dbReference type="ARBA" id="ARBA00022723"/>
    </source>
</evidence>
<dbReference type="PANTHER" id="PTHR20889">
    <property type="entry name" value="PHOSPHATASE, ORPHAN 1, 2"/>
    <property type="match status" value="1"/>
</dbReference>
<evidence type="ECO:0000313" key="6">
    <source>
        <dbReference type="Proteomes" id="UP000734854"/>
    </source>
</evidence>
<keyword evidence="2" id="KW-0479">Metal-binding</keyword>
<dbReference type="InterPro" id="IPR006384">
    <property type="entry name" value="HAD_hydro_PyrdxlP_Pase-like"/>
</dbReference>
<dbReference type="NCBIfam" id="TIGR01488">
    <property type="entry name" value="HAD-SF-IB"/>
    <property type="match status" value="1"/>
</dbReference>
<evidence type="ECO:0000256" key="3">
    <source>
        <dbReference type="ARBA" id="ARBA00022801"/>
    </source>
</evidence>
<evidence type="ECO:0000256" key="1">
    <source>
        <dbReference type="ARBA" id="ARBA00001946"/>
    </source>
</evidence>
<dbReference type="PANTHER" id="PTHR20889:SF12">
    <property type="entry name" value="LP01149P"/>
    <property type="match status" value="1"/>
</dbReference>
<dbReference type="InterPro" id="IPR016965">
    <property type="entry name" value="Pase_PHOSPHO-typ"/>
</dbReference>
<protein>
    <submittedName>
        <fullName evidence="5">Uncharacterized protein</fullName>
    </submittedName>
</protein>
<dbReference type="OrthoDB" id="10267182at2759"/>
<dbReference type="GO" id="GO:0046872">
    <property type="term" value="F:metal ion binding"/>
    <property type="evidence" value="ECO:0007669"/>
    <property type="project" value="UniProtKB-KW"/>
</dbReference>
<sequence length="278" mass="31251">MASATVVVVFDFDKTIIDCDSDDWVVNQLGLRDVFELLLPTMQWNLLMGRMMSVLHSRGKSIEAIAECLRRAPVDPHVIEAIKTAYSLGCELRVVSDANLFFIETILKHHGLLECFSEINTNPSYVDEEGRLRILPCHDFTISSHGCSLCPANMCKGKIIDRIRSTSSTEGKKRFIYLGDGKGDYCPSLKLNQGDFVMPRKNYPLWNLILGNRQLLKAEVHEWSNGEELKLILLQLINRAIDGGNYRTPTQVLSVDCKHVPVAVSGAEDRPIPLRIPQ</sequence>
<comment type="caution">
    <text evidence="5">The sequence shown here is derived from an EMBL/GenBank/DDBJ whole genome shotgun (WGS) entry which is preliminary data.</text>
</comment>
<proteinExistence type="predicted"/>
<evidence type="ECO:0000313" key="5">
    <source>
        <dbReference type="EMBL" id="KAG6526042.1"/>
    </source>
</evidence>
<dbReference type="GO" id="GO:0016791">
    <property type="term" value="F:phosphatase activity"/>
    <property type="evidence" value="ECO:0007669"/>
    <property type="project" value="InterPro"/>
</dbReference>
<comment type="cofactor">
    <cofactor evidence="1">
        <name>Mg(2+)</name>
        <dbReference type="ChEBI" id="CHEBI:18420"/>
    </cofactor>
</comment>
<dbReference type="AlphaFoldDB" id="A0A8J5I249"/>
<dbReference type="Proteomes" id="UP000734854">
    <property type="component" value="Unassembled WGS sequence"/>
</dbReference>
<dbReference type="NCBIfam" id="TIGR01489">
    <property type="entry name" value="DKMTPPase-SF"/>
    <property type="match status" value="1"/>
</dbReference>
<name>A0A8J5I249_ZINOF</name>